<dbReference type="InterPro" id="IPR000228">
    <property type="entry name" value="RNA3'_term_phos_cyc"/>
</dbReference>
<comment type="subcellular location">
    <subcellularLocation>
        <location evidence="5">Cytoplasm</location>
    </subcellularLocation>
</comment>
<evidence type="ECO:0000256" key="4">
    <source>
        <dbReference type="ARBA" id="ARBA00024481"/>
    </source>
</evidence>
<dbReference type="PANTHER" id="PTHR11096">
    <property type="entry name" value="RNA 3' TERMINAL PHOSPHATE CYCLASE"/>
    <property type="match status" value="1"/>
</dbReference>
<comment type="similarity">
    <text evidence="1 5">Belongs to the RNA 3'-terminal cyclase family. Type 1 subfamily.</text>
</comment>
<feature type="active site" description="Tele-AMP-histidine intermediate" evidence="5">
    <location>
        <position position="313"/>
    </location>
</feature>
<dbReference type="Pfam" id="PF05189">
    <property type="entry name" value="RTC_insert"/>
    <property type="match status" value="1"/>
</dbReference>
<keyword evidence="10" id="KW-1185">Reference proteome</keyword>
<evidence type="ECO:0000259" key="7">
    <source>
        <dbReference type="Pfam" id="PF01137"/>
    </source>
</evidence>
<comment type="function">
    <text evidence="5">Catalyzes the conversion of 3'-phosphate to a 2',3'-cyclic phosphodiester at the end of RNA. The mechanism of action of the enzyme occurs in 3 steps: (A) adenylation of the enzyme by ATP; (B) transfer of adenylate to an RNA-N3'P to produce RNA-N3'PP5'A; (C) and attack of the adjacent 2'-hydroxyl on the 3'-phosphorus in the diester linkage to produce the cyclic end product. The biological role of this enzyme is unknown but it is likely to function in some aspects of cellular RNA processing.</text>
</comment>
<feature type="binding site" evidence="5">
    <location>
        <begin position="283"/>
        <end position="287"/>
    </location>
    <ligand>
        <name>ATP</name>
        <dbReference type="ChEBI" id="CHEBI:30616"/>
    </ligand>
</feature>
<organism evidence="9 10">
    <name type="scientific">Variovorax rhizosphaerae</name>
    <dbReference type="NCBI Taxonomy" id="1836200"/>
    <lineage>
        <taxon>Bacteria</taxon>
        <taxon>Pseudomonadati</taxon>
        <taxon>Pseudomonadota</taxon>
        <taxon>Betaproteobacteria</taxon>
        <taxon>Burkholderiales</taxon>
        <taxon>Comamonadaceae</taxon>
        <taxon>Variovorax</taxon>
    </lineage>
</organism>
<dbReference type="SUPFAM" id="SSF52913">
    <property type="entry name" value="RNA 3'-terminal phosphate cyclase, RPTC, insert domain"/>
    <property type="match status" value="1"/>
</dbReference>
<dbReference type="Gene3D" id="3.65.10.20">
    <property type="entry name" value="RNA 3'-terminal phosphate cyclase domain"/>
    <property type="match status" value="1"/>
</dbReference>
<keyword evidence="3 5" id="KW-0547">Nucleotide-binding</keyword>
<comment type="caution">
    <text evidence="9">The sequence shown here is derived from an EMBL/GenBank/DDBJ whole genome shotgun (WGS) entry which is preliminary data.</text>
</comment>
<dbReference type="GO" id="GO:0003963">
    <property type="term" value="F:RNA-3'-phosphate cyclase activity"/>
    <property type="evidence" value="ECO:0007669"/>
    <property type="project" value="UniProtKB-EC"/>
</dbReference>
<accession>A0ABU8WMV9</accession>
<dbReference type="NCBIfam" id="NF003246">
    <property type="entry name" value="PRK04204.1-2"/>
    <property type="match status" value="1"/>
</dbReference>
<dbReference type="InterPro" id="IPR023797">
    <property type="entry name" value="RNA3'_phos_cyclase_dom"/>
</dbReference>
<dbReference type="InterPro" id="IPR017770">
    <property type="entry name" value="RNA3'_term_phos_cyc_type_1"/>
</dbReference>
<dbReference type="HAMAP" id="MF_00200">
    <property type="entry name" value="RTC"/>
    <property type="match status" value="1"/>
</dbReference>
<evidence type="ECO:0000256" key="3">
    <source>
        <dbReference type="ARBA" id="ARBA00022741"/>
    </source>
</evidence>
<keyword evidence="5" id="KW-0963">Cytoplasm</keyword>
<dbReference type="PIRSF" id="PIRSF005378">
    <property type="entry name" value="RNA3'_term_phos_cycl_euk"/>
    <property type="match status" value="1"/>
</dbReference>
<gene>
    <name evidence="5 9" type="primary">rtcA</name>
    <name evidence="9" type="ORF">WKW82_19570</name>
</gene>
<dbReference type="InterPro" id="IPR037136">
    <property type="entry name" value="RNA3'_phos_cyclase_dom_sf"/>
</dbReference>
<feature type="binding site" evidence="5">
    <location>
        <position position="100"/>
    </location>
    <ligand>
        <name>ATP</name>
        <dbReference type="ChEBI" id="CHEBI:30616"/>
    </ligand>
</feature>
<evidence type="ECO:0000256" key="6">
    <source>
        <dbReference type="NCBIfam" id="TIGR03399"/>
    </source>
</evidence>
<evidence type="ECO:0000256" key="5">
    <source>
        <dbReference type="HAMAP-Rule" id="MF_00200"/>
    </source>
</evidence>
<comment type="catalytic activity">
    <reaction evidence="4 5">
        <text>a 3'-end 3'-phospho-ribonucleotide-RNA + ATP = a 3'-end 2',3'-cyclophospho-ribonucleotide-RNA + AMP + diphosphate</text>
        <dbReference type="Rhea" id="RHEA:23976"/>
        <dbReference type="Rhea" id="RHEA-COMP:10463"/>
        <dbReference type="Rhea" id="RHEA-COMP:10464"/>
        <dbReference type="ChEBI" id="CHEBI:30616"/>
        <dbReference type="ChEBI" id="CHEBI:33019"/>
        <dbReference type="ChEBI" id="CHEBI:83062"/>
        <dbReference type="ChEBI" id="CHEBI:83064"/>
        <dbReference type="ChEBI" id="CHEBI:456215"/>
        <dbReference type="EC" id="6.5.1.4"/>
    </reaction>
</comment>
<dbReference type="RefSeq" id="WP_340344008.1">
    <property type="nucleotide sequence ID" value="NZ_JBBKZT010000009.1"/>
</dbReference>
<dbReference type="Gene3D" id="3.30.360.20">
    <property type="entry name" value="RNA 3'-terminal phosphate cyclase, insert domain"/>
    <property type="match status" value="1"/>
</dbReference>
<dbReference type="NCBIfam" id="TIGR03399">
    <property type="entry name" value="RNA_3prim_cycl"/>
    <property type="match status" value="1"/>
</dbReference>
<dbReference type="EMBL" id="JBBKZT010000009">
    <property type="protein sequence ID" value="MEJ8848868.1"/>
    <property type="molecule type" value="Genomic_DNA"/>
</dbReference>
<reference evidence="9 10" key="1">
    <citation type="submission" date="2024-03" db="EMBL/GenBank/DDBJ databases">
        <title>Novel species of the genus Variovorax.</title>
        <authorList>
            <person name="Liu Q."/>
            <person name="Xin Y.-H."/>
        </authorList>
    </citation>
    <scope>NUCLEOTIDE SEQUENCE [LARGE SCALE GENOMIC DNA]</scope>
    <source>
        <strain evidence="9 10">KACC 18900</strain>
    </source>
</reference>
<protein>
    <recommendedName>
        <fullName evidence="5 6">RNA 3'-terminal phosphate cyclase</fullName>
        <shortName evidence="5">RNA cyclase</shortName>
        <shortName evidence="5">RNA-3'-phosphate cyclase</shortName>
        <ecNumber evidence="5 6">6.5.1.4</ecNumber>
    </recommendedName>
</protein>
<dbReference type="NCBIfam" id="NF003247">
    <property type="entry name" value="PRK04204.1-3"/>
    <property type="match status" value="1"/>
</dbReference>
<dbReference type="Pfam" id="PF01137">
    <property type="entry name" value="RTC"/>
    <property type="match status" value="1"/>
</dbReference>
<evidence type="ECO:0000256" key="2">
    <source>
        <dbReference type="ARBA" id="ARBA00022598"/>
    </source>
</evidence>
<evidence type="ECO:0000313" key="10">
    <source>
        <dbReference type="Proteomes" id="UP001385892"/>
    </source>
</evidence>
<name>A0ABU8WMV9_9BURK</name>
<dbReference type="InterPro" id="IPR013791">
    <property type="entry name" value="RNA3'-term_phos_cycl_insert"/>
</dbReference>
<dbReference type="InterPro" id="IPR036553">
    <property type="entry name" value="RPTC_insert"/>
</dbReference>
<proteinExistence type="inferred from homology"/>
<keyword evidence="2 5" id="KW-0436">Ligase</keyword>
<evidence type="ECO:0000256" key="1">
    <source>
        <dbReference type="ARBA" id="ARBA00009206"/>
    </source>
</evidence>
<keyword evidence="5" id="KW-0067">ATP-binding</keyword>
<dbReference type="InterPro" id="IPR013792">
    <property type="entry name" value="RNA3'P_cycl/enolpyr_Trfase_a/b"/>
</dbReference>
<dbReference type="EC" id="6.5.1.4" evidence="5 6"/>
<feature type="domain" description="RNA 3'-terminal phosphate cyclase insert" evidence="8">
    <location>
        <begin position="183"/>
        <end position="270"/>
    </location>
</feature>
<dbReference type="SUPFAM" id="SSF55205">
    <property type="entry name" value="EPT/RTPC-like"/>
    <property type="match status" value="1"/>
</dbReference>
<evidence type="ECO:0000313" key="9">
    <source>
        <dbReference type="EMBL" id="MEJ8848868.1"/>
    </source>
</evidence>
<evidence type="ECO:0000259" key="8">
    <source>
        <dbReference type="Pfam" id="PF05189"/>
    </source>
</evidence>
<dbReference type="Proteomes" id="UP001385892">
    <property type="component" value="Unassembled WGS sequence"/>
</dbReference>
<sequence>MIELDGSQGEGGGQILRTGLALSMVTGQPLRIARIRAKRPKPGLMRQHLACVLAAAEVSGAQMEGAELGAETLCFTPGPVRAGDYRFSIASAGSCLLVLQTVLPALLLANAPSTLRLSGGTHNPMAPPFHFLQRAYAPLVRRMGADLQLTLRRCGFYPAGGGEVEASIHPAAAGLQPFDLLARGAPVAAFAECLSPGLARNIARRELDVMAAAMGWAGDQLRVCEQRQNEGPGNALMATLEYEQVTEVFCSLGERGVSAEEVARRLVVEARGYQASGAAVGAHLADQLALLMGLAVWQSGHGAAFTCSELTEHTRTNCSVIERFLPVRFALELEGSQLVVKAEKVSTT</sequence>
<feature type="domain" description="RNA 3'-terminal phosphate cyclase" evidence="7">
    <location>
        <begin position="9"/>
        <end position="330"/>
    </location>
</feature>
<dbReference type="PANTHER" id="PTHR11096:SF0">
    <property type="entry name" value="RNA 3'-TERMINAL PHOSPHATE CYCLASE"/>
    <property type="match status" value="1"/>
</dbReference>